<name>H8IQK6_MYCIA</name>
<dbReference type="KEGG" id="mia:OCU_29860"/>
<proteinExistence type="predicted"/>
<evidence type="ECO:0000313" key="2">
    <source>
        <dbReference type="Proteomes" id="UP000008004"/>
    </source>
</evidence>
<protein>
    <submittedName>
        <fullName evidence="1">Uncharacterized protein</fullName>
    </submittedName>
</protein>
<organism evidence="1 2">
    <name type="scientific">Mycobacterium intracellulare (strain ATCC 13950 / DSM 43223 / JCM 6384 / NCTC 13025 / 3600)</name>
    <dbReference type="NCBI Taxonomy" id="487521"/>
    <lineage>
        <taxon>Bacteria</taxon>
        <taxon>Bacillati</taxon>
        <taxon>Actinomycetota</taxon>
        <taxon>Actinomycetes</taxon>
        <taxon>Mycobacteriales</taxon>
        <taxon>Mycobacteriaceae</taxon>
        <taxon>Mycobacterium</taxon>
        <taxon>Mycobacterium avium complex (MAC)</taxon>
    </lineage>
</organism>
<dbReference type="EMBL" id="CP003322">
    <property type="protein sequence ID" value="AFC44205.1"/>
    <property type="molecule type" value="Genomic_DNA"/>
</dbReference>
<evidence type="ECO:0000313" key="1">
    <source>
        <dbReference type="EMBL" id="AFC44205.1"/>
    </source>
</evidence>
<dbReference type="HOGENOM" id="CLU_3045549_0_0_11"/>
<gene>
    <name evidence="1" type="ordered locus">OCU_29860</name>
</gene>
<dbReference type="Proteomes" id="UP000008004">
    <property type="component" value="Chromosome"/>
</dbReference>
<reference evidence="1 2" key="1">
    <citation type="journal article" date="2012" name="J. Bacteriol.">
        <title>Complete genome sequence of Mycobacterium intracellulare strain ATCC 13950T.</title>
        <authorList>
            <person name="Kim B.J."/>
            <person name="Choi B.S."/>
            <person name="Lim J.S."/>
            <person name="Choi I.Y."/>
            <person name="Lee J.H."/>
            <person name="Chun J."/>
            <person name="Kook Y.H."/>
            <person name="Kim B.J."/>
        </authorList>
    </citation>
    <scope>NUCLEOTIDE SEQUENCE [LARGE SCALE GENOMIC DNA]</scope>
    <source>
        <strain evidence="2">ATCC 13950 / DSM 43223 / JCM 6384 / NCTC 13025 / 3600</strain>
    </source>
</reference>
<accession>H8IQK6</accession>
<dbReference type="AlphaFoldDB" id="H8IQK6"/>
<sequence length="54" mass="5761">MGRGDGGTRHIVGVLRTGLVVGTIGIYPSRLLDCAHAGQTQSRRLTRFDGPPGW</sequence>